<dbReference type="Proteomes" id="UP000266005">
    <property type="component" value="Unassembled WGS sequence"/>
</dbReference>
<dbReference type="OrthoDB" id="851916at2"/>
<dbReference type="EMBL" id="QWGE01000006">
    <property type="protein sequence ID" value="RIJ34064.1"/>
    <property type="molecule type" value="Genomic_DNA"/>
</dbReference>
<evidence type="ECO:0000313" key="1">
    <source>
        <dbReference type="EMBL" id="RIJ34064.1"/>
    </source>
</evidence>
<evidence type="ECO:0008006" key="3">
    <source>
        <dbReference type="Google" id="ProtNLM"/>
    </source>
</evidence>
<gene>
    <name evidence="1" type="ORF">D1627_17020</name>
</gene>
<organism evidence="1 2">
    <name type="scientific">Pontibacter oryzae</name>
    <dbReference type="NCBI Taxonomy" id="2304593"/>
    <lineage>
        <taxon>Bacteria</taxon>
        <taxon>Pseudomonadati</taxon>
        <taxon>Bacteroidota</taxon>
        <taxon>Cytophagia</taxon>
        <taxon>Cytophagales</taxon>
        <taxon>Hymenobacteraceae</taxon>
        <taxon>Pontibacter</taxon>
    </lineage>
</organism>
<evidence type="ECO:0000313" key="2">
    <source>
        <dbReference type="Proteomes" id="UP000266005"/>
    </source>
</evidence>
<protein>
    <recommendedName>
        <fullName evidence="3">STAS/SEC14 domain-containing protein</fullName>
    </recommendedName>
</protein>
<sequence length="146" mass="16784">MIENKPQEHSSFHSHMLPVFCNDYIHIEKSETASFLEVVWKKALQQEEYRLGMEAFIQCATATQAQLVLIDYTKMPAPTLADQAWAGTHAMPQLRKSGIERLARLLSVDIFQNLALDNIFRLAQPLSYAAENFAEKETALKWLFRK</sequence>
<name>A0A399RUV0_9BACT</name>
<dbReference type="AlphaFoldDB" id="A0A399RUV0"/>
<keyword evidence="2" id="KW-1185">Reference proteome</keyword>
<reference evidence="2" key="1">
    <citation type="submission" date="2018-08" db="EMBL/GenBank/DDBJ databases">
        <title>Mucilaginibacter sp. MYSH2.</title>
        <authorList>
            <person name="Seo T."/>
        </authorList>
    </citation>
    <scope>NUCLEOTIDE SEQUENCE [LARGE SCALE GENOMIC DNA]</scope>
    <source>
        <strain evidence="2">KIRAN</strain>
    </source>
</reference>
<dbReference type="RefSeq" id="WP_119433474.1">
    <property type="nucleotide sequence ID" value="NZ_QWGE01000006.1"/>
</dbReference>
<comment type="caution">
    <text evidence="1">The sequence shown here is derived from an EMBL/GenBank/DDBJ whole genome shotgun (WGS) entry which is preliminary data.</text>
</comment>
<accession>A0A399RUV0</accession>
<proteinExistence type="predicted"/>